<dbReference type="Gramene" id="PNT63352">
    <property type="protein sequence ID" value="PNT63352"/>
    <property type="gene ID" value="BRADI_4g14582v3"/>
</dbReference>
<dbReference type="EnsemblPlants" id="PNT63352">
    <property type="protein sequence ID" value="PNT63352"/>
    <property type="gene ID" value="BRADI_4g14582v3"/>
</dbReference>
<dbReference type="ExpressionAtlas" id="A0A2K2CMU8">
    <property type="expression patterns" value="baseline"/>
</dbReference>
<dbReference type="OrthoDB" id="679732at2759"/>
<protein>
    <recommendedName>
        <fullName evidence="2">DUF629 domain-containing protein</fullName>
    </recommendedName>
</protein>
<dbReference type="RefSeq" id="XP_014757660.1">
    <property type="nucleotide sequence ID" value="XM_014902174.2"/>
</dbReference>
<dbReference type="FunCoup" id="A0A2K2CMU8">
    <property type="interactions" value="1543"/>
</dbReference>
<dbReference type="EMBL" id="CM000883">
    <property type="protein sequence ID" value="PNT63352.1"/>
    <property type="molecule type" value="Genomic_DNA"/>
</dbReference>
<feature type="region of interest" description="Disordered" evidence="1">
    <location>
        <begin position="626"/>
        <end position="649"/>
    </location>
</feature>
<organism evidence="3">
    <name type="scientific">Brachypodium distachyon</name>
    <name type="common">Purple false brome</name>
    <name type="synonym">Trachynia distachya</name>
    <dbReference type="NCBI Taxonomy" id="15368"/>
    <lineage>
        <taxon>Eukaryota</taxon>
        <taxon>Viridiplantae</taxon>
        <taxon>Streptophyta</taxon>
        <taxon>Embryophyta</taxon>
        <taxon>Tracheophyta</taxon>
        <taxon>Spermatophyta</taxon>
        <taxon>Magnoliopsida</taxon>
        <taxon>Liliopsida</taxon>
        <taxon>Poales</taxon>
        <taxon>Poaceae</taxon>
        <taxon>BOP clade</taxon>
        <taxon>Pooideae</taxon>
        <taxon>Stipodae</taxon>
        <taxon>Brachypodieae</taxon>
        <taxon>Brachypodium</taxon>
    </lineage>
</organism>
<sequence>MVKPAAGAGAAADMRTEAKAAVMLDRDGHHDEALAHVHELAAGHPGSSVVLFAAALVHQANAQRAKRAADKEAAVHHLVSAELYVTEAKRLVPNCIDISALLARVLFEESKHDEADAAIQRAIEIPSPIDPAENNVMIDEDARANTTNDQRVENSREMARQSFRAMRQWMCDRHVPLVINKVLEVELDADDRKGAAQALKTANDLAKRCHYSARAQLFRAYMKLNFVRGLDATMDRRPFLDCIRGEVTEAVNRFSASIVLSMFRAKLCFVLGFYEDAYLEFLRAVFTIEQPVDPKLEDVPPGSVIGQERADRLSSINKEFANLIRRLLWVAKVCWDSMTSEEQDGFLSVRLVELQKYCDDVSENSHWAARTISDALSFVNKTRSWRFWICPYCVGKKLPDTGSLWRHMCSKHPAEKDLLMLQTVLDPNQNHDTSVNDNSSDFITVCQDSEDNYFFCFKKTDQIFELLFIPPSTVTQAVPFAEIREKKCKEGSEILEKMKQKLKNLPTDKISAEFDKARCKIQDLWCDFLSTSVLDYHAVMLPLAESFIWTKLIKYTSEDKASSKSIDNSDIDTVFPDVVHAPGSEMMLEYMCKYLDGNKNHECGDDQDTEDMKPAGFDKTIVDDEKTEESEALVEDGNSGTMLDKKSSDPIVDTEEIDVSKLAARIANVEIDKKGTSGQSSGEMASSSSCQPSVKIYENNNANKVLFSLRVIIQSLCNLKNFRDKLLTEELKWNPYSENPCIADILCGIFFAWERYEPYPTFDILTSVKNILCRLANDSSIYEKVGESFASKTVITILIELHMLETSLSFSSNTGSERNVVNPITCGDCICPTHSLFGINFDAQMSCSCGERSDNYLYTTLFHMLDAGSPQTTKIKSFAELQYILDVQFSVGNTCKHCGTIENVGLFLLNTPHCFTIVLNWASGSESQDTLSEVLAGISSPLDAEFFCRSSHSATKYIVASMICYADERYVCFARDESNWLIYDSETVEKIDTWEHLLESFKDCKLQPEVLFFEVIK</sequence>
<dbReference type="PANTHER" id="PTHR34465">
    <property type="entry name" value="CARBOXYL-TERMINAL HYDROLASE-LIKE PROTEIN, PUTATIVE (DUF627 AND DUF629)-RELATED"/>
    <property type="match status" value="1"/>
</dbReference>
<accession>A0A2K2CMU8</accession>
<dbReference type="SUPFAM" id="SSF48452">
    <property type="entry name" value="TPR-like"/>
    <property type="match status" value="1"/>
</dbReference>
<dbReference type="InterPro" id="IPR006865">
    <property type="entry name" value="DUF629"/>
</dbReference>
<keyword evidence="5" id="KW-1185">Reference proteome</keyword>
<evidence type="ECO:0000313" key="5">
    <source>
        <dbReference type="Proteomes" id="UP000008810"/>
    </source>
</evidence>
<evidence type="ECO:0000313" key="4">
    <source>
        <dbReference type="EnsemblPlants" id="PNT63352"/>
    </source>
</evidence>
<dbReference type="Pfam" id="PF04780">
    <property type="entry name" value="DUF629"/>
    <property type="match status" value="1"/>
</dbReference>
<proteinExistence type="predicted"/>
<name>A0A2K2CMU8_BRADI</name>
<gene>
    <name evidence="4" type="primary">LOC100846530</name>
    <name evidence="3" type="ORF">BRADI_4g14582v3</name>
</gene>
<dbReference type="InterPro" id="IPR038765">
    <property type="entry name" value="Papain-like_cys_pep_sf"/>
</dbReference>
<dbReference type="Gene3D" id="3.90.70.10">
    <property type="entry name" value="Cysteine proteinases"/>
    <property type="match status" value="1"/>
</dbReference>
<reference evidence="3 4" key="1">
    <citation type="journal article" date="2010" name="Nature">
        <title>Genome sequencing and analysis of the model grass Brachypodium distachyon.</title>
        <authorList>
            <consortium name="International Brachypodium Initiative"/>
        </authorList>
    </citation>
    <scope>NUCLEOTIDE SEQUENCE [LARGE SCALE GENOMIC DNA]</scope>
    <source>
        <strain evidence="3 4">Bd21</strain>
    </source>
</reference>
<dbReference type="AlphaFoldDB" id="A0A2K2CMU8"/>
<dbReference type="SUPFAM" id="SSF54001">
    <property type="entry name" value="Cysteine proteinases"/>
    <property type="match status" value="1"/>
</dbReference>
<dbReference type="PANTHER" id="PTHR34465:SF3">
    <property type="entry name" value="OS09G0547900 PROTEIN"/>
    <property type="match status" value="1"/>
</dbReference>
<dbReference type="KEGG" id="bdi:100846530"/>
<evidence type="ECO:0000313" key="3">
    <source>
        <dbReference type="EMBL" id="PNT63352.1"/>
    </source>
</evidence>
<dbReference type="Proteomes" id="UP000008810">
    <property type="component" value="Chromosome 4"/>
</dbReference>
<reference evidence="3" key="2">
    <citation type="submission" date="2017-06" db="EMBL/GenBank/DDBJ databases">
        <title>WGS assembly of Brachypodium distachyon.</title>
        <authorList>
            <consortium name="The International Brachypodium Initiative"/>
            <person name="Lucas S."/>
            <person name="Harmon-Smith M."/>
            <person name="Lail K."/>
            <person name="Tice H."/>
            <person name="Grimwood J."/>
            <person name="Bruce D."/>
            <person name="Barry K."/>
            <person name="Shu S."/>
            <person name="Lindquist E."/>
            <person name="Wang M."/>
            <person name="Pitluck S."/>
            <person name="Vogel J.P."/>
            <person name="Garvin D.F."/>
            <person name="Mockler T.C."/>
            <person name="Schmutz J."/>
            <person name="Rokhsar D."/>
            <person name="Bevan M.W."/>
        </authorList>
    </citation>
    <scope>NUCLEOTIDE SEQUENCE</scope>
    <source>
        <strain evidence="3">Bd21</strain>
    </source>
</reference>
<evidence type="ECO:0000259" key="2">
    <source>
        <dbReference type="Pfam" id="PF04780"/>
    </source>
</evidence>
<dbReference type="InterPro" id="IPR011990">
    <property type="entry name" value="TPR-like_helical_dom_sf"/>
</dbReference>
<feature type="domain" description="DUF629" evidence="2">
    <location>
        <begin position="332"/>
        <end position="415"/>
    </location>
</feature>
<evidence type="ECO:0000256" key="1">
    <source>
        <dbReference type="SAM" id="MobiDB-lite"/>
    </source>
</evidence>
<dbReference type="Gene3D" id="1.25.40.10">
    <property type="entry name" value="Tetratricopeptide repeat domain"/>
    <property type="match status" value="1"/>
</dbReference>
<reference evidence="4" key="3">
    <citation type="submission" date="2018-08" db="UniProtKB">
        <authorList>
            <consortium name="EnsemblPlants"/>
        </authorList>
    </citation>
    <scope>IDENTIFICATION</scope>
    <source>
        <strain evidence="4">cv. Bd21</strain>
    </source>
</reference>
<dbReference type="GeneID" id="100846530"/>